<proteinExistence type="predicted"/>
<organism evidence="1">
    <name type="scientific">Anopheles sinensis</name>
    <name type="common">Mosquito</name>
    <dbReference type="NCBI Taxonomy" id="74873"/>
    <lineage>
        <taxon>Eukaryota</taxon>
        <taxon>Metazoa</taxon>
        <taxon>Ecdysozoa</taxon>
        <taxon>Arthropoda</taxon>
        <taxon>Hexapoda</taxon>
        <taxon>Insecta</taxon>
        <taxon>Pterygota</taxon>
        <taxon>Neoptera</taxon>
        <taxon>Endopterygota</taxon>
        <taxon>Diptera</taxon>
        <taxon>Nematocera</taxon>
        <taxon>Culicoidea</taxon>
        <taxon>Culicidae</taxon>
        <taxon>Anophelinae</taxon>
        <taxon>Anopheles</taxon>
    </lineage>
</organism>
<reference evidence="1 3" key="1">
    <citation type="journal article" date="2014" name="BMC Genomics">
        <title>Genome sequence of Anopheles sinensis provides insight into genetics basis of mosquito competence for malaria parasites.</title>
        <authorList>
            <person name="Zhou D."/>
            <person name="Zhang D."/>
            <person name="Ding G."/>
            <person name="Shi L."/>
            <person name="Hou Q."/>
            <person name="Ye Y."/>
            <person name="Xu Y."/>
            <person name="Zhou H."/>
            <person name="Xiong C."/>
            <person name="Li S."/>
            <person name="Yu J."/>
            <person name="Hong S."/>
            <person name="Yu X."/>
            <person name="Zou P."/>
            <person name="Chen C."/>
            <person name="Chang X."/>
            <person name="Wang W."/>
            <person name="Lv Y."/>
            <person name="Sun Y."/>
            <person name="Ma L."/>
            <person name="Shen B."/>
            <person name="Zhu C."/>
        </authorList>
    </citation>
    <scope>NUCLEOTIDE SEQUENCE [LARGE SCALE GENOMIC DNA]</scope>
</reference>
<name>A0A084VY81_ANOSI</name>
<dbReference type="VEuPathDB" id="VectorBase:ASIC010793"/>
<dbReference type="Proteomes" id="UP000030765">
    <property type="component" value="Unassembled WGS sequence"/>
</dbReference>
<accession>A0A084VY81</accession>
<dbReference type="EMBL" id="ATLV01018327">
    <property type="status" value="NOT_ANNOTATED_CDS"/>
    <property type="molecule type" value="Genomic_DNA"/>
</dbReference>
<dbReference type="EMBL" id="KE525231">
    <property type="protein sequence ID" value="KFB42925.1"/>
    <property type="molecule type" value="Genomic_DNA"/>
</dbReference>
<protein>
    <submittedName>
        <fullName evidence="1 2">Putative integral membrane family protein</fullName>
    </submittedName>
</protein>
<evidence type="ECO:0000313" key="1">
    <source>
        <dbReference type="EMBL" id="KFB42925.1"/>
    </source>
</evidence>
<gene>
    <name evidence="1" type="ORF">ZHAS_00010793</name>
</gene>
<dbReference type="AlphaFoldDB" id="A0A084VY81"/>
<reference evidence="2" key="2">
    <citation type="submission" date="2020-05" db="UniProtKB">
        <authorList>
            <consortium name="EnsemblMetazoa"/>
        </authorList>
    </citation>
    <scope>IDENTIFICATION</scope>
</reference>
<keyword evidence="3" id="KW-1185">Reference proteome</keyword>
<dbReference type="EnsemblMetazoa" id="ASIC010793-RA">
    <property type="protein sequence ID" value="ASIC010793-PA"/>
    <property type="gene ID" value="ASIC010793"/>
</dbReference>
<evidence type="ECO:0000313" key="2">
    <source>
        <dbReference type="EnsemblMetazoa" id="ASIC010793-PA"/>
    </source>
</evidence>
<evidence type="ECO:0000313" key="3">
    <source>
        <dbReference type="Proteomes" id="UP000030765"/>
    </source>
</evidence>
<sequence>MMTMRAEYGMQGGKEEDDVLMMADGCRIDRIETRATAAAWRTEISVPYDERMRNEAYTF</sequence>